<accession>A0A4R6UMT5</accession>
<feature type="modified residue" description="4-aspartylphosphate" evidence="4">
    <location>
        <position position="67"/>
    </location>
</feature>
<evidence type="ECO:0000256" key="3">
    <source>
        <dbReference type="ARBA" id="ARBA00048132"/>
    </source>
</evidence>
<dbReference type="Gene3D" id="3.50.50.60">
    <property type="entry name" value="FAD/NAD(P)-binding domain"/>
    <property type="match status" value="2"/>
</dbReference>
<dbReference type="InterPro" id="IPR023753">
    <property type="entry name" value="FAD/NAD-binding_dom"/>
</dbReference>
<dbReference type="PRINTS" id="PR00469">
    <property type="entry name" value="PNDRDTASEII"/>
</dbReference>
<evidence type="ECO:0000313" key="6">
    <source>
        <dbReference type="EMBL" id="TDQ46889.1"/>
    </source>
</evidence>
<keyword evidence="2" id="KW-0560">Oxidoreductase</keyword>
<dbReference type="GO" id="GO:0000160">
    <property type="term" value="P:phosphorelay signal transduction system"/>
    <property type="evidence" value="ECO:0007669"/>
    <property type="project" value="InterPro"/>
</dbReference>
<dbReference type="PROSITE" id="PS50110">
    <property type="entry name" value="RESPONSE_REGULATORY"/>
    <property type="match status" value="1"/>
</dbReference>
<dbReference type="Gene3D" id="3.40.50.2300">
    <property type="match status" value="1"/>
</dbReference>
<comment type="caution">
    <text evidence="6">The sequence shown here is derived from an EMBL/GenBank/DDBJ whole genome shotgun (WGS) entry which is preliminary data.</text>
</comment>
<evidence type="ECO:0000256" key="4">
    <source>
        <dbReference type="PROSITE-ProRule" id="PRU00169"/>
    </source>
</evidence>
<dbReference type="Pfam" id="PF00072">
    <property type="entry name" value="Response_reg"/>
    <property type="match status" value="1"/>
</dbReference>
<dbReference type="PANTHER" id="PTHR48105">
    <property type="entry name" value="THIOREDOXIN REDUCTASE 1-RELATED-RELATED"/>
    <property type="match status" value="1"/>
</dbReference>
<dbReference type="EMBL" id="SNYN01000023">
    <property type="protein sequence ID" value="TDQ46889.1"/>
    <property type="molecule type" value="Genomic_DNA"/>
</dbReference>
<evidence type="ECO:0000256" key="1">
    <source>
        <dbReference type="ARBA" id="ARBA00022630"/>
    </source>
</evidence>
<keyword evidence="4" id="KW-0597">Phosphoprotein</keyword>
<protein>
    <submittedName>
        <fullName evidence="6">Thioredoxin reductase (NADPH)</fullName>
    </submittedName>
</protein>
<sequence length="557" mass="59903">MTDASPPRPVLLAVDDDPHVLRAVRRDLRAAYADRYRVLSAPSGREALRTLDSLEARDEEPALFLVDQRMPDMTGVDFLLEAVARFPSARRVLLTAYADTEAAITAINQVRLDHYLLKPWDPPEERLYPVLDDLLDDWWASYHPPYRGIRVVGHPVSPAAHHIRDFLTRNQQPFRFVDAARDEEAAQLTAGHPDARLPLVLFPEGDALSAPDSAQLAGRLGIAGTATRPHYDVLIVGGGPAGLGGAVYSASEGLSTLLLDRDVPGGQAGMSSRIENYLGFPTGLSGGDLARRAVTQARRFGAEILSPVEAVGLRKAGPSHIVTLADGREISAEVVLLTTGVSYNRLDVPGVERFENAGLYYGAATAETTACAGEEVHIIGGANSAGQAAMHFSQHAADVTLLVRGDSLEKGMSQYLVDEIAARPNIRVRLNTRVTGLAGGDRLEELVLRDSAEERTEEVPARFVFTFIGARPRTDWVAGLLQRNRAGFLLTGPDLVRGEDGGVPGWEAGREPFLLETSMPGVFAAGDVRAGSVKRVASGVGEGAMAVALIHRYRASV</sequence>
<comment type="catalytic activity">
    <reaction evidence="3">
        <text>[thioredoxin]-dithiol + NADP(+) = [thioredoxin]-disulfide + NADPH + H(+)</text>
        <dbReference type="Rhea" id="RHEA:20345"/>
        <dbReference type="Rhea" id="RHEA-COMP:10698"/>
        <dbReference type="Rhea" id="RHEA-COMP:10700"/>
        <dbReference type="ChEBI" id="CHEBI:15378"/>
        <dbReference type="ChEBI" id="CHEBI:29950"/>
        <dbReference type="ChEBI" id="CHEBI:50058"/>
        <dbReference type="ChEBI" id="CHEBI:57783"/>
        <dbReference type="ChEBI" id="CHEBI:58349"/>
        <dbReference type="EC" id="1.8.1.9"/>
    </reaction>
</comment>
<dbReference type="SUPFAM" id="SSF51905">
    <property type="entry name" value="FAD/NAD(P)-binding domain"/>
    <property type="match status" value="1"/>
</dbReference>
<reference evidence="6 7" key="1">
    <citation type="submission" date="2019-03" db="EMBL/GenBank/DDBJ databases">
        <title>Genomic Encyclopedia of Type Strains, Phase IV (KMG-IV): sequencing the most valuable type-strain genomes for metagenomic binning, comparative biology and taxonomic classification.</title>
        <authorList>
            <person name="Goeker M."/>
        </authorList>
    </citation>
    <scope>NUCLEOTIDE SEQUENCE [LARGE SCALE GENOMIC DNA]</scope>
    <source>
        <strain evidence="6 7">DSM 46770</strain>
    </source>
</reference>
<dbReference type="SUPFAM" id="SSF52172">
    <property type="entry name" value="CheY-like"/>
    <property type="match status" value="1"/>
</dbReference>
<dbReference type="Proteomes" id="UP000295281">
    <property type="component" value="Unassembled WGS sequence"/>
</dbReference>
<keyword evidence="1" id="KW-0285">Flavoprotein</keyword>
<dbReference type="RefSeq" id="WP_133743061.1">
    <property type="nucleotide sequence ID" value="NZ_SNYN01000023.1"/>
</dbReference>
<proteinExistence type="predicted"/>
<dbReference type="InterPro" id="IPR001789">
    <property type="entry name" value="Sig_transdc_resp-reg_receiver"/>
</dbReference>
<name>A0A4R6UMT5_9ACTN</name>
<dbReference type="AlphaFoldDB" id="A0A4R6UMT5"/>
<dbReference type="OrthoDB" id="109585at2"/>
<dbReference type="InterPro" id="IPR011006">
    <property type="entry name" value="CheY-like_superfamily"/>
</dbReference>
<organism evidence="6 7">
    <name type="scientific">Actinorugispora endophytica</name>
    <dbReference type="NCBI Taxonomy" id="1605990"/>
    <lineage>
        <taxon>Bacteria</taxon>
        <taxon>Bacillati</taxon>
        <taxon>Actinomycetota</taxon>
        <taxon>Actinomycetes</taxon>
        <taxon>Streptosporangiales</taxon>
        <taxon>Nocardiopsidaceae</taxon>
        <taxon>Actinorugispora</taxon>
    </lineage>
</organism>
<evidence type="ECO:0000259" key="5">
    <source>
        <dbReference type="PROSITE" id="PS50110"/>
    </source>
</evidence>
<dbReference type="PRINTS" id="PR00368">
    <property type="entry name" value="FADPNR"/>
</dbReference>
<evidence type="ECO:0000256" key="2">
    <source>
        <dbReference type="ARBA" id="ARBA00023002"/>
    </source>
</evidence>
<evidence type="ECO:0000313" key="7">
    <source>
        <dbReference type="Proteomes" id="UP000295281"/>
    </source>
</evidence>
<dbReference type="GO" id="GO:0004791">
    <property type="term" value="F:thioredoxin-disulfide reductase (NADPH) activity"/>
    <property type="evidence" value="ECO:0007669"/>
    <property type="project" value="UniProtKB-EC"/>
</dbReference>
<dbReference type="SMART" id="SM00448">
    <property type="entry name" value="REC"/>
    <property type="match status" value="1"/>
</dbReference>
<gene>
    <name evidence="6" type="ORF">EV190_12345</name>
</gene>
<dbReference type="InterPro" id="IPR050097">
    <property type="entry name" value="Ferredoxin-NADP_redctase_2"/>
</dbReference>
<keyword evidence="7" id="KW-1185">Reference proteome</keyword>
<dbReference type="Pfam" id="PF07992">
    <property type="entry name" value="Pyr_redox_2"/>
    <property type="match status" value="1"/>
</dbReference>
<dbReference type="InterPro" id="IPR036188">
    <property type="entry name" value="FAD/NAD-bd_sf"/>
</dbReference>
<feature type="domain" description="Response regulatory" evidence="5">
    <location>
        <begin position="10"/>
        <end position="133"/>
    </location>
</feature>